<dbReference type="PRINTS" id="PR01437">
    <property type="entry name" value="NUOXDRDTASE4"/>
</dbReference>
<keyword evidence="11" id="KW-0249">Electron transport</keyword>
<evidence type="ECO:0000256" key="10">
    <source>
        <dbReference type="ARBA" id="ARBA00049551"/>
    </source>
</evidence>
<keyword evidence="11" id="KW-0813">Transport</keyword>
<feature type="transmembrane region" description="Helical" evidence="11">
    <location>
        <begin position="124"/>
        <end position="144"/>
    </location>
</feature>
<feature type="transmembrane region" description="Helical" evidence="11">
    <location>
        <begin position="6"/>
        <end position="28"/>
    </location>
</feature>
<proteinExistence type="inferred from homology"/>
<feature type="transmembrane region" description="Helical" evidence="11">
    <location>
        <begin position="393"/>
        <end position="413"/>
    </location>
</feature>
<keyword evidence="6 11" id="KW-0812">Transmembrane</keyword>
<comment type="similarity">
    <text evidence="2 11">Belongs to the complex I subunit 4 family.</text>
</comment>
<keyword evidence="9 11" id="KW-0472">Membrane</keyword>
<evidence type="ECO:0000259" key="12">
    <source>
        <dbReference type="Pfam" id="PF00361"/>
    </source>
</evidence>
<accession>A0A7L8ZQV1</accession>
<sequence length="414" mass="48328">MVLYWLFIHFMWLFWVINIVLWLILFFFNVLDINVVSQYFLLDSIGIYLSFLSIFFLGIFLFIFYSELNFLNILAISLSIFFSMLCFLSINSLIFWICYELAILFALILILYSSPYSERFLASWYLVIYVFIGSLPMLFLISYLSLENETWNILLWELSNNGNLVLYLLAILFCTKIPLPPFHSWLPVVHAEASSYVSIILSGYIMKLGLIGLFRFCYHFLNNWGVLLLILFSFSLLFFFASGQELDIKRWLAFLSLGHILIGLLGLFYFQFNDYWIVGLYCFGHGLSAFLLFYLFMVLNSMVGSRNWLIISLNNNLNNFYYVLVALALLTVSSFPPTISFFSEIYLFQSLFVSYASILLYTFYIFIGGIVPVIVLSLFLVNAKLHSVSNVNNYGNLIVMFSLCFLCFFCIFWV</sequence>
<evidence type="ECO:0000256" key="1">
    <source>
        <dbReference type="ARBA" id="ARBA00004651"/>
    </source>
</evidence>
<feature type="transmembrane region" description="Helical" evidence="11">
    <location>
        <begin position="70"/>
        <end position="88"/>
    </location>
</feature>
<evidence type="ECO:0000256" key="11">
    <source>
        <dbReference type="RuleBase" id="RU003297"/>
    </source>
</evidence>
<feature type="transmembrane region" description="Helical" evidence="11">
    <location>
        <begin position="195"/>
        <end position="214"/>
    </location>
</feature>
<evidence type="ECO:0000313" key="13">
    <source>
        <dbReference type="EMBL" id="QOI72775.1"/>
    </source>
</evidence>
<feature type="domain" description="NADH:quinone oxidoreductase/Mrp antiporter transmembrane" evidence="12">
    <location>
        <begin position="92"/>
        <end position="362"/>
    </location>
</feature>
<dbReference type="GO" id="GO:0042773">
    <property type="term" value="P:ATP synthesis coupled electron transport"/>
    <property type="evidence" value="ECO:0007669"/>
    <property type="project" value="InterPro"/>
</dbReference>
<geneLocation type="mitochondrion" evidence="13"/>
<reference evidence="13" key="1">
    <citation type="journal article" date="2019" name="Int. J. Mol. Sci.">
        <title>Mitochondrial Genomes of Two Thaparocleidus Species (Platyhelminthes: Monogenea) Reveal the First rRNA Gene Rearrangement among the Neodermata.</title>
        <authorList>
            <person name="Zhang D."/>
            <person name="Zou H."/>
            <person name="Jakovlic I."/>
            <person name="Wu S.G."/>
            <person name="Li M."/>
            <person name="Zhang J."/>
            <person name="Chen R."/>
            <person name="Li W.X."/>
            <person name="Wang G.T."/>
        </authorList>
    </citation>
    <scope>NUCLEOTIDE SEQUENCE</scope>
</reference>
<dbReference type="InterPro" id="IPR052175">
    <property type="entry name" value="ComplexI-like_HydComp"/>
</dbReference>
<keyword evidence="7 11" id="KW-1133">Transmembrane helix</keyword>
<evidence type="ECO:0000256" key="9">
    <source>
        <dbReference type="ARBA" id="ARBA00023136"/>
    </source>
</evidence>
<dbReference type="InterPro" id="IPR003918">
    <property type="entry name" value="NADH_UbQ_OxRdtase"/>
</dbReference>
<organism evidence="13">
    <name type="scientific">Thaparocleidus asoti</name>
    <dbReference type="NCBI Taxonomy" id="341077"/>
    <lineage>
        <taxon>Eukaryota</taxon>
        <taxon>Metazoa</taxon>
        <taxon>Spiralia</taxon>
        <taxon>Lophotrochozoa</taxon>
        <taxon>Platyhelminthes</taxon>
        <taxon>Monogenea</taxon>
        <taxon>Monopisthocotylea</taxon>
        <taxon>Dactylogyridea</taxon>
        <taxon>Ancylodiscoididae</taxon>
        <taxon>Thaparocleidus</taxon>
    </lineage>
</organism>
<feature type="transmembrane region" description="Helical" evidence="11">
    <location>
        <begin position="40"/>
        <end position="64"/>
    </location>
</feature>
<evidence type="ECO:0000256" key="8">
    <source>
        <dbReference type="ARBA" id="ARBA00023002"/>
    </source>
</evidence>
<dbReference type="PANTHER" id="PTHR42682:SF4">
    <property type="entry name" value="NADH-UBIQUINONE_PLASTOQUINONE"/>
    <property type="match status" value="1"/>
</dbReference>
<evidence type="ECO:0000256" key="5">
    <source>
        <dbReference type="ARBA" id="ARBA00022475"/>
    </source>
</evidence>
<keyword evidence="11 13" id="KW-0496">Mitochondrion</keyword>
<feature type="transmembrane region" description="Helical" evidence="11">
    <location>
        <begin position="319"/>
        <end position="346"/>
    </location>
</feature>
<protein>
    <recommendedName>
        <fullName evidence="4 11">NADH-ubiquinone oxidoreductase chain 4</fullName>
        <ecNumber evidence="3 11">7.1.1.2</ecNumber>
    </recommendedName>
</protein>
<keyword evidence="11" id="KW-0679">Respiratory chain</keyword>
<keyword evidence="8" id="KW-0560">Oxidoreductase</keyword>
<gene>
    <name evidence="13" type="primary">nad4</name>
</gene>
<keyword evidence="11" id="KW-0520">NAD</keyword>
<feature type="transmembrane region" description="Helical" evidence="11">
    <location>
        <begin position="221"/>
        <end position="239"/>
    </location>
</feature>
<feature type="transmembrane region" description="Helical" evidence="11">
    <location>
        <begin position="164"/>
        <end position="183"/>
    </location>
</feature>
<feature type="transmembrane region" description="Helical" evidence="11">
    <location>
        <begin position="358"/>
        <end position="381"/>
    </location>
</feature>
<dbReference type="InterPro" id="IPR001750">
    <property type="entry name" value="ND/Mrp_TM"/>
</dbReference>
<dbReference type="GO" id="GO:0005886">
    <property type="term" value="C:plasma membrane"/>
    <property type="evidence" value="ECO:0007669"/>
    <property type="project" value="UniProtKB-SubCell"/>
</dbReference>
<dbReference type="GO" id="GO:0008137">
    <property type="term" value="F:NADH dehydrogenase (ubiquinone) activity"/>
    <property type="evidence" value="ECO:0007669"/>
    <property type="project" value="UniProtKB-UniRule"/>
</dbReference>
<evidence type="ECO:0000256" key="6">
    <source>
        <dbReference type="ARBA" id="ARBA00022692"/>
    </source>
</evidence>
<evidence type="ECO:0000256" key="2">
    <source>
        <dbReference type="ARBA" id="ARBA00009025"/>
    </source>
</evidence>
<evidence type="ECO:0000256" key="7">
    <source>
        <dbReference type="ARBA" id="ARBA00022989"/>
    </source>
</evidence>
<dbReference type="AlphaFoldDB" id="A0A7L8ZQV1"/>
<evidence type="ECO:0000256" key="4">
    <source>
        <dbReference type="ARBA" id="ARBA00021006"/>
    </source>
</evidence>
<dbReference type="GO" id="GO:0016491">
    <property type="term" value="F:oxidoreductase activity"/>
    <property type="evidence" value="ECO:0007669"/>
    <property type="project" value="UniProtKB-KW"/>
</dbReference>
<feature type="transmembrane region" description="Helical" evidence="11">
    <location>
        <begin position="93"/>
        <end position="112"/>
    </location>
</feature>
<keyword evidence="5" id="KW-1003">Cell membrane</keyword>
<evidence type="ECO:0000256" key="3">
    <source>
        <dbReference type="ARBA" id="ARBA00012944"/>
    </source>
</evidence>
<dbReference type="GO" id="GO:0031966">
    <property type="term" value="C:mitochondrial membrane"/>
    <property type="evidence" value="ECO:0007669"/>
    <property type="project" value="UniProtKB-SubCell"/>
</dbReference>
<dbReference type="EMBL" id="MN151340">
    <property type="protein sequence ID" value="QOI72775.1"/>
    <property type="molecule type" value="Genomic_DNA"/>
</dbReference>
<keyword evidence="11" id="KW-0830">Ubiquinone</keyword>
<feature type="transmembrane region" description="Helical" evidence="11">
    <location>
        <begin position="277"/>
        <end position="299"/>
    </location>
</feature>
<feature type="transmembrane region" description="Helical" evidence="11">
    <location>
        <begin position="251"/>
        <end position="270"/>
    </location>
</feature>
<name>A0A7L8ZQV1_9PLAT</name>
<comment type="subcellular location">
    <subcellularLocation>
        <location evidence="1">Cell membrane</location>
        <topology evidence="1">Multi-pass membrane protein</topology>
    </subcellularLocation>
    <subcellularLocation>
        <location evidence="11">Mitochondrion membrane</location>
        <topology evidence="11">Multi-pass membrane protein</topology>
    </subcellularLocation>
</comment>
<dbReference type="PANTHER" id="PTHR42682">
    <property type="entry name" value="HYDROGENASE-4 COMPONENT F"/>
    <property type="match status" value="1"/>
</dbReference>
<dbReference type="EC" id="7.1.1.2" evidence="3 11"/>
<dbReference type="Pfam" id="PF00361">
    <property type="entry name" value="Proton_antipo_M"/>
    <property type="match status" value="1"/>
</dbReference>
<comment type="function">
    <text evidence="11">Core subunit of the mitochondrial membrane respiratory chain NADH dehydrogenase (Complex I) which catalyzes electron transfer from NADH through the respiratory chain, using ubiquinone as an electron acceptor. Essential for the catalytic activity and assembly of complex I.</text>
</comment>
<comment type="catalytic activity">
    <reaction evidence="10 11">
        <text>a ubiquinone + NADH + 5 H(+)(in) = a ubiquinol + NAD(+) + 4 H(+)(out)</text>
        <dbReference type="Rhea" id="RHEA:29091"/>
        <dbReference type="Rhea" id="RHEA-COMP:9565"/>
        <dbReference type="Rhea" id="RHEA-COMP:9566"/>
        <dbReference type="ChEBI" id="CHEBI:15378"/>
        <dbReference type="ChEBI" id="CHEBI:16389"/>
        <dbReference type="ChEBI" id="CHEBI:17976"/>
        <dbReference type="ChEBI" id="CHEBI:57540"/>
        <dbReference type="ChEBI" id="CHEBI:57945"/>
        <dbReference type="EC" id="7.1.1.2"/>
    </reaction>
</comment>